<dbReference type="RefSeq" id="WP_185270809.1">
    <property type="nucleotide sequence ID" value="NZ_CP055156.1"/>
</dbReference>
<accession>A0A7G7GAZ4</accession>
<dbReference type="AlphaFoldDB" id="A0A7G7GAZ4"/>
<evidence type="ECO:0000313" key="1">
    <source>
        <dbReference type="EMBL" id="QNF34328.1"/>
    </source>
</evidence>
<protein>
    <submittedName>
        <fullName evidence="1">Uncharacterized protein</fullName>
    </submittedName>
</protein>
<evidence type="ECO:0000313" key="2">
    <source>
        <dbReference type="Proteomes" id="UP000515237"/>
    </source>
</evidence>
<name>A0A7G7GAZ4_9BACT</name>
<dbReference type="EMBL" id="CP055156">
    <property type="protein sequence ID" value="QNF34328.1"/>
    <property type="molecule type" value="Genomic_DNA"/>
</dbReference>
<proteinExistence type="predicted"/>
<dbReference type="KEGG" id="aswu:HUW51_16955"/>
<gene>
    <name evidence="1" type="ORF">HUW51_16955</name>
</gene>
<reference evidence="1 2" key="1">
    <citation type="journal article" date="2018" name="Int. J. Syst. Evol. Microbiol.">
        <title>Adhaeribacter swui sp. nov., isolated from wet mud.</title>
        <authorList>
            <person name="Kim D.U."/>
            <person name="Kim K.W."/>
            <person name="Kang M.S."/>
            <person name="Kim J.Y."/>
            <person name="Jang J.H."/>
            <person name="Kim M.K."/>
        </authorList>
    </citation>
    <scope>NUCLEOTIDE SEQUENCE [LARGE SCALE GENOMIC DNA]</scope>
    <source>
        <strain evidence="1 2">KCTC 52873</strain>
    </source>
</reference>
<dbReference type="Proteomes" id="UP000515237">
    <property type="component" value="Chromosome"/>
</dbReference>
<organism evidence="1 2">
    <name type="scientific">Adhaeribacter swui</name>
    <dbReference type="NCBI Taxonomy" id="2086471"/>
    <lineage>
        <taxon>Bacteria</taxon>
        <taxon>Pseudomonadati</taxon>
        <taxon>Bacteroidota</taxon>
        <taxon>Cytophagia</taxon>
        <taxon>Cytophagales</taxon>
        <taxon>Hymenobacteraceae</taxon>
        <taxon>Adhaeribacter</taxon>
    </lineage>
</organism>
<keyword evidence="2" id="KW-1185">Reference proteome</keyword>
<sequence length="111" mass="12784">MNTDQAISNTTQTESKSIKKRLIVMQPHNVRENLSAEEWEALLNIIDTLLDKGVKLSLEYHDLPGASTEIRNKPASNDFDEEFGFILKNGYTDESSYLKVKEYAQKHRGYY</sequence>